<evidence type="ECO:0000256" key="7">
    <source>
        <dbReference type="ARBA" id="ARBA00032306"/>
    </source>
</evidence>
<dbReference type="PANTHER" id="PTHR11782">
    <property type="entry name" value="ADENOSINE/GUANOSINE DIPHOSPHATASE"/>
    <property type="match status" value="1"/>
</dbReference>
<dbReference type="OrthoDB" id="6372431at2759"/>
<feature type="active site" description="Proton acceptor" evidence="9">
    <location>
        <position position="212"/>
    </location>
</feature>
<proteinExistence type="inferred from homology"/>
<dbReference type="InterPro" id="IPR000407">
    <property type="entry name" value="GDA1_CD39_NTPase"/>
</dbReference>
<evidence type="ECO:0000256" key="8">
    <source>
        <dbReference type="ARBA" id="ARBA00049175"/>
    </source>
</evidence>
<dbReference type="GO" id="GO:0009134">
    <property type="term" value="P:nucleoside diphosphate catabolic process"/>
    <property type="evidence" value="ECO:0007669"/>
    <property type="project" value="TreeGrafter"/>
</dbReference>
<keyword evidence="12" id="KW-0472">Membrane</keyword>
<sequence length="559" mass="61767">MRRSHARSRVKSSSSSKSDMDPVKFQIRSGNRASSSSLYTLTKSNSKHAKSTSLLLTVFSIAVVLGFLFVCYSILFSGGNRKGSLRYSVVIDGGSTGTRIHVFGYRIESGKPVFEFRGGNYASLKLHSGLSAYSDDPDGASLSLTELVEFAKGKIPKGMWKETEVRLMATAGMRLLELSVQEKILQVTRRVLKSSGFMFRDEWASVISGSDEGVYAWVVANFALGSLGGDPLKTTGIVELGGASAQVTFVSSEPMPPEFSRTISFGNVSYNLYSHSFLHFGQNAAHEKLWGSLVSKDQNSAVESTRQGIFTDPCAPKGYNLDTNTQKQHLSGFLAEESRFSASLQAGGNYSECRSAALTILQEGNEKCSYQHCSIGSTFTPKLQGRFLATENFFYTSKFFGLGEKSWLSHMISAGERFCGEDWSKLRVKDPSLDEEDLLRYCFSSAYIVSLLHDTLGVPLDDDERVRFANQAGDNIPLDWALGAFILQTAAEISQLTGGSSNLHWFYALFGNDSNTLRYLIGIPILITVLVYLVSKWRKPQLKTIYDLEKGRYIVTRIR</sequence>
<evidence type="ECO:0000256" key="2">
    <source>
        <dbReference type="ARBA" id="ARBA00012148"/>
    </source>
</evidence>
<dbReference type="Gene3D" id="3.30.420.150">
    <property type="entry name" value="Exopolyphosphatase. Domain 2"/>
    <property type="match status" value="1"/>
</dbReference>
<dbReference type="EC" id="3.6.1.5" evidence="2"/>
<evidence type="ECO:0000256" key="5">
    <source>
        <dbReference type="ARBA" id="ARBA00031370"/>
    </source>
</evidence>
<feature type="transmembrane region" description="Helical" evidence="12">
    <location>
        <begin position="53"/>
        <end position="75"/>
    </location>
</feature>
<dbReference type="GO" id="GO:0017110">
    <property type="term" value="F:nucleoside diphosphate phosphatase activity"/>
    <property type="evidence" value="ECO:0007669"/>
    <property type="project" value="TreeGrafter"/>
</dbReference>
<comment type="catalytic activity">
    <reaction evidence="8">
        <text>a ribonucleoside 5'-triphosphate + 2 H2O = a ribonucleoside 5'-phosphate + 2 phosphate + 2 H(+)</text>
        <dbReference type="Rhea" id="RHEA:36795"/>
        <dbReference type="ChEBI" id="CHEBI:15377"/>
        <dbReference type="ChEBI" id="CHEBI:15378"/>
        <dbReference type="ChEBI" id="CHEBI:43474"/>
        <dbReference type="ChEBI" id="CHEBI:58043"/>
        <dbReference type="ChEBI" id="CHEBI:61557"/>
        <dbReference type="EC" id="3.6.1.5"/>
    </reaction>
</comment>
<protein>
    <recommendedName>
        <fullName evidence="2">apyrase</fullName>
        <ecNumber evidence="2">3.6.1.5</ecNumber>
    </recommendedName>
    <alternativeName>
        <fullName evidence="6">ATP-diphosphatase</fullName>
    </alternativeName>
    <alternativeName>
        <fullName evidence="7">ATP-diphosphohydrolase</fullName>
    </alternativeName>
    <alternativeName>
        <fullName evidence="4">Adenosine diphosphatase</fullName>
    </alternativeName>
    <alternativeName>
        <fullName evidence="5">NTPDase</fullName>
    </alternativeName>
</protein>
<feature type="transmembrane region" description="Helical" evidence="12">
    <location>
        <begin position="517"/>
        <end position="535"/>
    </location>
</feature>
<evidence type="ECO:0000256" key="3">
    <source>
        <dbReference type="ARBA" id="ARBA00022801"/>
    </source>
</evidence>
<feature type="binding site" evidence="10">
    <location>
        <begin position="242"/>
        <end position="246"/>
    </location>
    <ligand>
        <name>ATP</name>
        <dbReference type="ChEBI" id="CHEBI:30616"/>
    </ligand>
</feature>
<dbReference type="Pfam" id="PF01150">
    <property type="entry name" value="GDA1_CD39"/>
    <property type="match status" value="1"/>
</dbReference>
<evidence type="ECO:0000256" key="10">
    <source>
        <dbReference type="PIRSR" id="PIRSR600407-2"/>
    </source>
</evidence>
<gene>
    <name evidence="13" type="ORF">ANE_LOCUS14371</name>
</gene>
<organism evidence="13 14">
    <name type="scientific">Arabis nemorensis</name>
    <dbReference type="NCBI Taxonomy" id="586526"/>
    <lineage>
        <taxon>Eukaryota</taxon>
        <taxon>Viridiplantae</taxon>
        <taxon>Streptophyta</taxon>
        <taxon>Embryophyta</taxon>
        <taxon>Tracheophyta</taxon>
        <taxon>Spermatophyta</taxon>
        <taxon>Magnoliopsida</taxon>
        <taxon>eudicotyledons</taxon>
        <taxon>Gunneridae</taxon>
        <taxon>Pentapetalae</taxon>
        <taxon>rosids</taxon>
        <taxon>malvids</taxon>
        <taxon>Brassicales</taxon>
        <taxon>Brassicaceae</taxon>
        <taxon>Arabideae</taxon>
        <taxon>Arabis</taxon>
    </lineage>
</organism>
<dbReference type="Gene3D" id="3.30.420.40">
    <property type="match status" value="1"/>
</dbReference>
<dbReference type="Proteomes" id="UP000489600">
    <property type="component" value="Unassembled WGS sequence"/>
</dbReference>
<dbReference type="GO" id="GO:0005524">
    <property type="term" value="F:ATP binding"/>
    <property type="evidence" value="ECO:0007669"/>
    <property type="project" value="UniProtKB-KW"/>
</dbReference>
<dbReference type="AlphaFoldDB" id="A0A565BRC1"/>
<comment type="caution">
    <text evidence="13">The sequence shown here is derived from an EMBL/GenBank/DDBJ whole genome shotgun (WGS) entry which is preliminary data.</text>
</comment>
<comment type="similarity">
    <text evidence="1">Belongs to the GDA1/CD39 NTPase family.</text>
</comment>
<evidence type="ECO:0000256" key="1">
    <source>
        <dbReference type="ARBA" id="ARBA00009283"/>
    </source>
</evidence>
<evidence type="ECO:0000256" key="12">
    <source>
        <dbReference type="SAM" id="Phobius"/>
    </source>
</evidence>
<feature type="compositionally biased region" description="Basic residues" evidence="11">
    <location>
        <begin position="1"/>
        <end position="10"/>
    </location>
</feature>
<evidence type="ECO:0000256" key="9">
    <source>
        <dbReference type="PIRSR" id="PIRSR600407-1"/>
    </source>
</evidence>
<accession>A0A565BRC1</accession>
<dbReference type="EMBL" id="CABITT030000005">
    <property type="protein sequence ID" value="VVB03927.1"/>
    <property type="molecule type" value="Genomic_DNA"/>
</dbReference>
<keyword evidence="14" id="KW-1185">Reference proteome</keyword>
<dbReference type="PANTHER" id="PTHR11782:SF3">
    <property type="entry name" value="APYRASE 6-RELATED"/>
    <property type="match status" value="1"/>
</dbReference>
<dbReference type="CDD" id="cd24042">
    <property type="entry name" value="ASKHA_NBD_AtAPY3-like"/>
    <property type="match status" value="1"/>
</dbReference>
<evidence type="ECO:0000313" key="13">
    <source>
        <dbReference type="EMBL" id="VVB03927.1"/>
    </source>
</evidence>
<evidence type="ECO:0000313" key="14">
    <source>
        <dbReference type="Proteomes" id="UP000489600"/>
    </source>
</evidence>
<keyword evidence="10" id="KW-0067">ATP-binding</keyword>
<keyword evidence="10" id="KW-0547">Nucleotide-binding</keyword>
<evidence type="ECO:0000256" key="11">
    <source>
        <dbReference type="SAM" id="MobiDB-lite"/>
    </source>
</evidence>
<keyword evidence="12" id="KW-0812">Transmembrane</keyword>
<keyword evidence="12" id="KW-1133">Transmembrane helix</keyword>
<feature type="region of interest" description="Disordered" evidence="11">
    <location>
        <begin position="1"/>
        <end position="22"/>
    </location>
</feature>
<dbReference type="GO" id="GO:0004050">
    <property type="term" value="F:apyrase activity"/>
    <property type="evidence" value="ECO:0007669"/>
    <property type="project" value="UniProtKB-EC"/>
</dbReference>
<evidence type="ECO:0000256" key="6">
    <source>
        <dbReference type="ARBA" id="ARBA00031428"/>
    </source>
</evidence>
<evidence type="ECO:0000256" key="4">
    <source>
        <dbReference type="ARBA" id="ARBA00030084"/>
    </source>
</evidence>
<dbReference type="FunFam" id="3.30.420.150:FF:000018">
    <property type="entry name" value="Probable apyrase 6"/>
    <property type="match status" value="1"/>
</dbReference>
<dbReference type="GO" id="GO:0016020">
    <property type="term" value="C:membrane"/>
    <property type="evidence" value="ECO:0007669"/>
    <property type="project" value="TreeGrafter"/>
</dbReference>
<keyword evidence="3" id="KW-0378">Hydrolase</keyword>
<reference evidence="13" key="1">
    <citation type="submission" date="2019-07" db="EMBL/GenBank/DDBJ databases">
        <authorList>
            <person name="Dittberner H."/>
        </authorList>
    </citation>
    <scope>NUCLEOTIDE SEQUENCE [LARGE SCALE GENOMIC DNA]</scope>
</reference>
<name>A0A565BRC1_9BRAS</name>